<accession>A0ABS3PZ28</accession>
<evidence type="ECO:0000313" key="2">
    <source>
        <dbReference type="EMBL" id="MBO1884581.1"/>
    </source>
</evidence>
<evidence type="ECO:0008006" key="4">
    <source>
        <dbReference type="Google" id="ProtNLM"/>
    </source>
</evidence>
<dbReference type="EMBL" id="JAGDYP010000007">
    <property type="protein sequence ID" value="MBO1884581.1"/>
    <property type="molecule type" value="Genomic_DNA"/>
</dbReference>
<feature type="signal peptide" evidence="1">
    <location>
        <begin position="1"/>
        <end position="22"/>
    </location>
</feature>
<sequence>MKKIFIHIILSLLILFSNSGWAISFHYCHNKLTSVTLQYSETDIEEGCTDMDSCCGDDEEAEDDMSNDDEGCCKKSSVTSSTSDSVDVVKLFSLHLPIFVLSGESFVLLNADIVPAAAKESVTPIYYGSGGLPLYALYCQRVFYA</sequence>
<gene>
    <name evidence="2" type="ORF">J4N46_09210</name>
</gene>
<feature type="chain" id="PRO_5045327283" description="Secreted protein" evidence="1">
    <location>
        <begin position="23"/>
        <end position="145"/>
    </location>
</feature>
<protein>
    <recommendedName>
        <fullName evidence="4">Secreted protein</fullName>
    </recommendedName>
</protein>
<keyword evidence="3" id="KW-1185">Reference proteome</keyword>
<proteinExistence type="predicted"/>
<name>A0ABS3PZ28_9FLAO</name>
<dbReference type="Proteomes" id="UP000681610">
    <property type="component" value="Unassembled WGS sequence"/>
</dbReference>
<keyword evidence="1" id="KW-0732">Signal</keyword>
<dbReference type="RefSeq" id="WP_208059048.1">
    <property type="nucleotide sequence ID" value="NZ_JAGDYP010000007.1"/>
</dbReference>
<evidence type="ECO:0000256" key="1">
    <source>
        <dbReference type="SAM" id="SignalP"/>
    </source>
</evidence>
<reference evidence="2 3" key="1">
    <citation type="submission" date="2021-03" db="EMBL/GenBank/DDBJ databases">
        <title>Isolation and description of Capnocytophaga bilenii sp. nov., a novel Capnocytophaga species, isolated from a gingivitis subject.</title>
        <authorList>
            <person name="Antezack A."/>
            <person name="Monnet-Corti V."/>
            <person name="La Scola B."/>
        </authorList>
    </citation>
    <scope>NUCLEOTIDE SEQUENCE [LARGE SCALE GENOMIC DNA]</scope>
    <source>
        <strain evidence="2 3">Marseille-Q4570</strain>
    </source>
</reference>
<comment type="caution">
    <text evidence="2">The sequence shown here is derived from an EMBL/GenBank/DDBJ whole genome shotgun (WGS) entry which is preliminary data.</text>
</comment>
<dbReference type="InterPro" id="IPR058060">
    <property type="entry name" value="HYC_CC_PP"/>
</dbReference>
<evidence type="ECO:0000313" key="3">
    <source>
        <dbReference type="Proteomes" id="UP000681610"/>
    </source>
</evidence>
<dbReference type="Pfam" id="PF26622">
    <property type="entry name" value="DUF8199"/>
    <property type="match status" value="1"/>
</dbReference>
<organism evidence="2 3">
    <name type="scientific">Capnocytophaga bilenii</name>
    <dbReference type="NCBI Taxonomy" id="2819369"/>
    <lineage>
        <taxon>Bacteria</taxon>
        <taxon>Pseudomonadati</taxon>
        <taxon>Bacteroidota</taxon>
        <taxon>Flavobacteriia</taxon>
        <taxon>Flavobacteriales</taxon>
        <taxon>Flavobacteriaceae</taxon>
        <taxon>Capnocytophaga</taxon>
    </lineage>
</organism>
<dbReference type="InterPro" id="IPR058512">
    <property type="entry name" value="DUF8199"/>
</dbReference>
<dbReference type="NCBIfam" id="NF047658">
    <property type="entry name" value="HYC_CC_PP"/>
    <property type="match status" value="1"/>
</dbReference>